<evidence type="ECO:0000256" key="3">
    <source>
        <dbReference type="ARBA" id="ARBA00023015"/>
    </source>
</evidence>
<keyword evidence="4" id="KW-0238">DNA-binding</keyword>
<reference evidence="7" key="1">
    <citation type="submission" date="2022-11" db="EMBL/GenBank/DDBJ databases">
        <authorList>
            <person name="Petersen C."/>
        </authorList>
    </citation>
    <scope>NUCLEOTIDE SEQUENCE</scope>
    <source>
        <strain evidence="7">IBT 30761</strain>
    </source>
</reference>
<keyword evidence="5" id="KW-0804">Transcription</keyword>
<dbReference type="RefSeq" id="XP_056471253.1">
    <property type="nucleotide sequence ID" value="XM_056620447.1"/>
</dbReference>
<dbReference type="PANTHER" id="PTHR36206">
    <property type="entry name" value="ASPERCRYPTIN BIOSYNTHESIS CLUSTER-SPECIFIC TRANSCRIPTION REGULATOR ATNN-RELATED"/>
    <property type="match status" value="1"/>
</dbReference>
<dbReference type="EMBL" id="JAPQKI010000009">
    <property type="protein sequence ID" value="KAJ5089271.1"/>
    <property type="molecule type" value="Genomic_DNA"/>
</dbReference>
<name>A0A9W9EWN8_9EURO</name>
<reference evidence="7" key="2">
    <citation type="journal article" date="2023" name="IMA Fungus">
        <title>Comparative genomic study of the Penicillium genus elucidates a diverse pangenome and 15 lateral gene transfer events.</title>
        <authorList>
            <person name="Petersen C."/>
            <person name="Sorensen T."/>
            <person name="Nielsen M.R."/>
            <person name="Sondergaard T.E."/>
            <person name="Sorensen J.L."/>
            <person name="Fitzpatrick D.A."/>
            <person name="Frisvad J.C."/>
            <person name="Nielsen K.L."/>
        </authorList>
    </citation>
    <scope>NUCLEOTIDE SEQUENCE</scope>
    <source>
        <strain evidence="7">IBT 30761</strain>
    </source>
</reference>
<dbReference type="InterPro" id="IPR052360">
    <property type="entry name" value="Transcr_Regulatory_Proteins"/>
</dbReference>
<dbReference type="AlphaFoldDB" id="A0A9W9EWN8"/>
<dbReference type="GO" id="GO:0003677">
    <property type="term" value="F:DNA binding"/>
    <property type="evidence" value="ECO:0007669"/>
    <property type="project" value="UniProtKB-KW"/>
</dbReference>
<dbReference type="GeneID" id="81359426"/>
<evidence type="ECO:0000313" key="8">
    <source>
        <dbReference type="Proteomes" id="UP001149074"/>
    </source>
</evidence>
<sequence length="292" mass="32881">MMVDAPATPTVALLSPIFRRLGTCSHIMNNWVDQHWDLHPIDHVSAFATADDARNTLCRNVAEMKALDLDVKTHWAQTDDARRDSALILATRQKYLQQHLKHCVLIEIQTCLNPDQTAYDAYETEFAQILDYAPIAIASTSNVDGEQPPFVFEMVFLPLFITSLKCPFPQLRRRALQFLWEAPPAQGLFMCGPAADVVDVNVTLEENPGIVSRTASEVSSLLAQPVCVPAAANRTYSFSVSSEQDSEGKASNWLHYSLRRLDDDGRVKLVHHTVPFLSFTLQHKLRLRLRIQ</sequence>
<evidence type="ECO:0000256" key="5">
    <source>
        <dbReference type="ARBA" id="ARBA00023163"/>
    </source>
</evidence>
<keyword evidence="1" id="KW-0479">Metal-binding</keyword>
<dbReference type="Proteomes" id="UP001149074">
    <property type="component" value="Unassembled WGS sequence"/>
</dbReference>
<keyword evidence="3" id="KW-0805">Transcription regulation</keyword>
<proteinExistence type="predicted"/>
<keyword evidence="2" id="KW-0862">Zinc</keyword>
<dbReference type="PANTHER" id="PTHR36206:SF14">
    <property type="entry name" value="ZN(2)-C6 FUNGAL-TYPE DOMAIN-CONTAINING PROTEIN-RELATED"/>
    <property type="match status" value="1"/>
</dbReference>
<keyword evidence="8" id="KW-1185">Reference proteome</keyword>
<comment type="caution">
    <text evidence="7">The sequence shown here is derived from an EMBL/GenBank/DDBJ whole genome shotgun (WGS) entry which is preliminary data.</text>
</comment>
<organism evidence="7 8">
    <name type="scientific">Penicillium argentinense</name>
    <dbReference type="NCBI Taxonomy" id="1131581"/>
    <lineage>
        <taxon>Eukaryota</taxon>
        <taxon>Fungi</taxon>
        <taxon>Dikarya</taxon>
        <taxon>Ascomycota</taxon>
        <taxon>Pezizomycotina</taxon>
        <taxon>Eurotiomycetes</taxon>
        <taxon>Eurotiomycetidae</taxon>
        <taxon>Eurotiales</taxon>
        <taxon>Aspergillaceae</taxon>
        <taxon>Penicillium</taxon>
    </lineage>
</organism>
<protein>
    <submittedName>
        <fullName evidence="7">Transcriptional regulator family: Fungal Specific TF</fullName>
    </submittedName>
</protein>
<gene>
    <name evidence="7" type="ORF">N7532_007955</name>
</gene>
<dbReference type="GO" id="GO:0046872">
    <property type="term" value="F:metal ion binding"/>
    <property type="evidence" value="ECO:0007669"/>
    <property type="project" value="UniProtKB-KW"/>
</dbReference>
<evidence type="ECO:0000313" key="7">
    <source>
        <dbReference type="EMBL" id="KAJ5089271.1"/>
    </source>
</evidence>
<evidence type="ECO:0000256" key="1">
    <source>
        <dbReference type="ARBA" id="ARBA00022723"/>
    </source>
</evidence>
<evidence type="ECO:0000256" key="4">
    <source>
        <dbReference type="ARBA" id="ARBA00023125"/>
    </source>
</evidence>
<evidence type="ECO:0000256" key="6">
    <source>
        <dbReference type="ARBA" id="ARBA00023242"/>
    </source>
</evidence>
<keyword evidence="6" id="KW-0539">Nucleus</keyword>
<dbReference type="OrthoDB" id="3145928at2759"/>
<evidence type="ECO:0000256" key="2">
    <source>
        <dbReference type="ARBA" id="ARBA00022833"/>
    </source>
</evidence>
<accession>A0A9W9EWN8</accession>